<accession>E0SP58</accession>
<reference evidence="1 2" key="1">
    <citation type="journal article" date="2010" name="Stand. Genomic Sci.">
        <title>Complete genome sequence of Ignisphaera aggregans type strain (AQ1.S1).</title>
        <authorList>
            <person name="Goker M."/>
            <person name="Held B."/>
            <person name="Lapidus A."/>
            <person name="Nolan M."/>
            <person name="Spring S."/>
            <person name="Yasawong M."/>
            <person name="Lucas S."/>
            <person name="Glavina Del Rio T."/>
            <person name="Tice H."/>
            <person name="Cheng J.F."/>
            <person name="Goodwin L."/>
            <person name="Tapia R."/>
            <person name="Pitluck S."/>
            <person name="Liolios K."/>
            <person name="Ivanova N."/>
            <person name="Mavromatis K."/>
            <person name="Mikhailova N."/>
            <person name="Pati A."/>
            <person name="Chen A."/>
            <person name="Palaniappan K."/>
            <person name="Brambilla E."/>
            <person name="Land M."/>
            <person name="Hauser L."/>
            <person name="Chang Y.J."/>
            <person name="Jeffries C.D."/>
            <person name="Brettin T."/>
            <person name="Detter J.C."/>
            <person name="Han C."/>
            <person name="Rohde M."/>
            <person name="Sikorski J."/>
            <person name="Woyke T."/>
            <person name="Bristow J."/>
            <person name="Eisen J.A."/>
            <person name="Markowitz V."/>
            <person name="Hugenholtz P."/>
            <person name="Kyrpides N.C."/>
            <person name="Klenk H.P."/>
        </authorList>
    </citation>
    <scope>NUCLEOTIDE SEQUENCE [LARGE SCALE GENOMIC DNA]</scope>
    <source>
        <strain evidence="2">DSM 17230 / JCM 13409 / AQ1.S1</strain>
    </source>
</reference>
<dbReference type="Proteomes" id="UP000001304">
    <property type="component" value="Chromosome"/>
</dbReference>
<dbReference type="BioCyc" id="IAGG583356:GHAH-1156-MONOMER"/>
<name>E0SP58_IGNAA</name>
<dbReference type="HOGENOM" id="CLU_2204008_0_0_2"/>
<proteinExistence type="predicted"/>
<evidence type="ECO:0000313" key="1">
    <source>
        <dbReference type="EMBL" id="ADM27985.1"/>
    </source>
</evidence>
<protein>
    <submittedName>
        <fullName evidence="1">Uncharacterized protein</fullName>
    </submittedName>
</protein>
<sequence>MSTIKKLILVTAKHLPQHKYFELLAKELSKELNVELEIREEDYIFVNEYGEKDDFGMAWLPQLFAVIDERPKPILTRMPINEKTLEFDLEKAKKEAKQALGL</sequence>
<dbReference type="EMBL" id="CP002098">
    <property type="protein sequence ID" value="ADM27985.1"/>
    <property type="molecule type" value="Genomic_DNA"/>
</dbReference>
<gene>
    <name evidence="1" type="ordered locus">Igag_1179</name>
</gene>
<organism evidence="1 2">
    <name type="scientific">Ignisphaera aggregans (strain DSM 17230 / JCM 13409 / AQ1.S1)</name>
    <dbReference type="NCBI Taxonomy" id="583356"/>
    <lineage>
        <taxon>Archaea</taxon>
        <taxon>Thermoproteota</taxon>
        <taxon>Thermoprotei</taxon>
        <taxon>Desulfurococcales</taxon>
        <taxon>Desulfurococcaceae</taxon>
        <taxon>Ignisphaera</taxon>
    </lineage>
</organism>
<evidence type="ECO:0000313" key="2">
    <source>
        <dbReference type="Proteomes" id="UP000001304"/>
    </source>
</evidence>
<dbReference type="AlphaFoldDB" id="E0SP58"/>
<dbReference type="KEGG" id="iag:Igag_1179"/>
<keyword evidence="2" id="KW-1185">Reference proteome</keyword>